<evidence type="ECO:0000313" key="3">
    <source>
        <dbReference type="Proteomes" id="UP000038622"/>
    </source>
</evidence>
<name>A0A0K2XCI8_9HELI</name>
<reference evidence="4" key="3">
    <citation type="submission" date="2014-12" db="EMBL/GenBank/DDBJ databases">
        <authorList>
            <person name="Jaenicke S."/>
        </authorList>
    </citation>
    <scope>NUCLEOTIDE SEQUENCE [LARGE SCALE GENOMIC DNA]</scope>
</reference>
<keyword evidence="3" id="KW-1185">Reference proteome</keyword>
<dbReference type="EMBL" id="CDML01000045">
    <property type="protein sequence ID" value="CRF41570.1"/>
    <property type="molecule type" value="Genomic_DNA"/>
</dbReference>
<dbReference type="Proteomes" id="UP000038622">
    <property type="component" value="Unassembled WGS sequence"/>
</dbReference>
<sequence>MEADRVVHRPATIKAEIPSLKDCMLILCKKKYNFMLATFVNLV</sequence>
<dbReference type="STRING" id="1578720.HAL011_13730"/>
<proteinExistence type="predicted"/>
<dbReference type="EMBL" id="CDMH01000060">
    <property type="protein sequence ID" value="CRF43278.1"/>
    <property type="molecule type" value="Genomic_DNA"/>
</dbReference>
<reference evidence="2" key="1">
    <citation type="submission" date="2014-12" db="EMBL/GenBank/DDBJ databases">
        <title>Whole genome sequences of four Staphylococcus schleiferi canine isolates.</title>
        <authorList>
            <person name="Misic A.M."/>
            <person name="Cain C."/>
            <person name="Morris D.O."/>
            <person name="Rankin S."/>
            <person name="Beiting D."/>
        </authorList>
    </citation>
    <scope>NUCLEOTIDE SEQUENCE</scope>
    <source>
        <strain evidence="1">ASB11</strain>
        <strain evidence="2">ASB13</strain>
    </source>
</reference>
<evidence type="ECO:0000313" key="2">
    <source>
        <dbReference type="EMBL" id="CRF43278.1"/>
    </source>
</evidence>
<reference evidence="3" key="2">
    <citation type="submission" date="2014-12" db="EMBL/GenBank/DDBJ databases">
        <authorList>
            <person name="Smet A."/>
        </authorList>
    </citation>
    <scope>NUCLEOTIDE SEQUENCE [LARGE SCALE GENOMIC DNA]</scope>
</reference>
<dbReference type="Proteomes" id="UP000045175">
    <property type="component" value="Unassembled WGS sequence"/>
</dbReference>
<dbReference type="AlphaFoldDB" id="A0A0K2XCI8"/>
<evidence type="ECO:0000313" key="1">
    <source>
        <dbReference type="EMBL" id="CRF41570.1"/>
    </source>
</evidence>
<accession>A0A0K2XCI8</accession>
<protein>
    <submittedName>
        <fullName evidence="2">Uncharacterized protein</fullName>
    </submittedName>
</protein>
<organism evidence="2 4">
    <name type="scientific">Helicobacter ailurogastricus</name>
    <dbReference type="NCBI Taxonomy" id="1578720"/>
    <lineage>
        <taxon>Bacteria</taxon>
        <taxon>Pseudomonadati</taxon>
        <taxon>Campylobacterota</taxon>
        <taxon>Epsilonproteobacteria</taxon>
        <taxon>Campylobacterales</taxon>
        <taxon>Helicobacteraceae</taxon>
        <taxon>Helicobacter</taxon>
    </lineage>
</organism>
<gene>
    <name evidence="1" type="ORF">HAL011_13730</name>
    <name evidence="2" type="ORF">HAL013_15050</name>
</gene>
<evidence type="ECO:0000313" key="4">
    <source>
        <dbReference type="Proteomes" id="UP000045175"/>
    </source>
</evidence>